<dbReference type="EMBL" id="FWWV01000006">
    <property type="protein sequence ID" value="SMB81398.1"/>
    <property type="molecule type" value="Genomic_DNA"/>
</dbReference>
<name>A0A1W1UJV5_9PAST</name>
<dbReference type="Proteomes" id="UP000192408">
    <property type="component" value="Unassembled WGS sequence"/>
</dbReference>
<keyword evidence="2" id="KW-1185">Reference proteome</keyword>
<accession>A0A1W1UJV5</accession>
<proteinExistence type="predicted"/>
<protein>
    <submittedName>
        <fullName evidence="1">Uncharacterized protein</fullName>
    </submittedName>
</protein>
<evidence type="ECO:0000313" key="2">
    <source>
        <dbReference type="Proteomes" id="UP000192408"/>
    </source>
</evidence>
<dbReference type="RefSeq" id="WP_084256158.1">
    <property type="nucleotide sequence ID" value="NZ_FWWV01000006.1"/>
</dbReference>
<reference evidence="2" key="1">
    <citation type="submission" date="2017-04" db="EMBL/GenBank/DDBJ databases">
        <authorList>
            <person name="Varghese N."/>
            <person name="Submissions S."/>
        </authorList>
    </citation>
    <scope>NUCLEOTIDE SEQUENCE [LARGE SCALE GENOMIC DNA]</scope>
    <source>
        <strain evidence="2">DSM 23072</strain>
    </source>
</reference>
<sequence length="149" mass="16892">MVTPETERNLLNEVLFEHPDAVEFCIALGRLSQVVDDLIDCDEPITKMDVVHAFHTALVTIPMNPFYRENIDALAPLLTLTFADYIASVEMEGLSKHDQTLAFVLRDSLVSVVIGCMEILGGGRYAMENTLRVRQFFHDETLEDYLEDK</sequence>
<dbReference type="STRING" id="1122938.SAMN05660772_01835"/>
<organism evidence="1 2">
    <name type="scientific">Pasteurella testudinis DSM 23072</name>
    <dbReference type="NCBI Taxonomy" id="1122938"/>
    <lineage>
        <taxon>Bacteria</taxon>
        <taxon>Pseudomonadati</taxon>
        <taxon>Pseudomonadota</taxon>
        <taxon>Gammaproteobacteria</taxon>
        <taxon>Pasteurellales</taxon>
        <taxon>Pasteurellaceae</taxon>
        <taxon>Pasteurella</taxon>
    </lineage>
</organism>
<dbReference type="AlphaFoldDB" id="A0A1W1UJV5"/>
<gene>
    <name evidence="1" type="ORF">SAMN05660772_01835</name>
</gene>
<evidence type="ECO:0000313" key="1">
    <source>
        <dbReference type="EMBL" id="SMB81398.1"/>
    </source>
</evidence>